<feature type="domain" description="Prolyl 4-hydroxylase alpha subunit" evidence="4">
    <location>
        <begin position="49"/>
        <end position="229"/>
    </location>
</feature>
<dbReference type="InterPro" id="IPR039558">
    <property type="entry name" value="TPA1/OFD1_N"/>
</dbReference>
<comment type="cofactor">
    <cofactor evidence="1">
        <name>L-ascorbate</name>
        <dbReference type="ChEBI" id="CHEBI:38290"/>
    </cofactor>
</comment>
<keyword evidence="3" id="KW-0560">Oxidoreductase</keyword>
<accession>A0A918XES7</accession>
<dbReference type="GO" id="GO:0006449">
    <property type="term" value="P:regulation of translational termination"/>
    <property type="evidence" value="ECO:0007669"/>
    <property type="project" value="TreeGrafter"/>
</dbReference>
<evidence type="ECO:0000256" key="2">
    <source>
        <dbReference type="ARBA" id="ARBA00022964"/>
    </source>
</evidence>
<reference evidence="5" key="2">
    <citation type="submission" date="2020-09" db="EMBL/GenBank/DDBJ databases">
        <authorList>
            <person name="Sun Q."/>
            <person name="Kim S."/>
        </authorList>
    </citation>
    <scope>NUCLEOTIDE SEQUENCE</scope>
    <source>
        <strain evidence="5">KCTC 23430</strain>
    </source>
</reference>
<sequence>MDFTLNPSIDLDNVAAVYAQDRRVRLTNILPREQAEALSDYLANKTAYRHAFVLDGKFGDVSGAELQQLPEEDRARLIQGVLKQASEGVGFWYERRAVNATDDNLLGQFQRWLASPEMHATMGRITGQENYGSAVAQATRFNRGDFLTRHQDVVTEEQRQVAFVFNLSPAWHPDWGGLLQFFQPDGTPREAWSPDFNTLSLFDVGHVHSVTCVSPFAPAPRLAVSGWFRLR</sequence>
<gene>
    <name evidence="5" type="ORF">GCM10007053_05540</name>
</gene>
<dbReference type="GO" id="GO:0031418">
    <property type="term" value="F:L-ascorbic acid binding"/>
    <property type="evidence" value="ECO:0007669"/>
    <property type="project" value="InterPro"/>
</dbReference>
<evidence type="ECO:0000259" key="4">
    <source>
        <dbReference type="SMART" id="SM00702"/>
    </source>
</evidence>
<name>A0A918XES7_9GAMM</name>
<dbReference type="GO" id="GO:0031543">
    <property type="term" value="F:peptidyl-proline dioxygenase activity"/>
    <property type="evidence" value="ECO:0007669"/>
    <property type="project" value="TreeGrafter"/>
</dbReference>
<dbReference type="GO" id="GO:0005737">
    <property type="term" value="C:cytoplasm"/>
    <property type="evidence" value="ECO:0007669"/>
    <property type="project" value="TreeGrafter"/>
</dbReference>
<dbReference type="InterPro" id="IPR006620">
    <property type="entry name" value="Pro_4_hyd_alph"/>
</dbReference>
<keyword evidence="2" id="KW-0223">Dioxygenase</keyword>
<dbReference type="Pfam" id="PF13661">
    <property type="entry name" value="2OG-FeII_Oxy_4"/>
    <property type="match status" value="1"/>
</dbReference>
<dbReference type="InterPro" id="IPR051842">
    <property type="entry name" value="uS12_prolyl_hydroxylase"/>
</dbReference>
<organism evidence="5 6">
    <name type="scientific">Parahalioglobus pacificus</name>
    <dbReference type="NCBI Taxonomy" id="930806"/>
    <lineage>
        <taxon>Bacteria</taxon>
        <taxon>Pseudomonadati</taxon>
        <taxon>Pseudomonadota</taxon>
        <taxon>Gammaproteobacteria</taxon>
        <taxon>Cellvibrionales</taxon>
        <taxon>Halieaceae</taxon>
        <taxon>Parahalioglobus</taxon>
    </lineage>
</organism>
<evidence type="ECO:0000256" key="3">
    <source>
        <dbReference type="ARBA" id="ARBA00023002"/>
    </source>
</evidence>
<comment type="caution">
    <text evidence="5">The sequence shown here is derived from an EMBL/GenBank/DDBJ whole genome shotgun (WGS) entry which is preliminary data.</text>
</comment>
<dbReference type="RefSeq" id="WP_189474934.1">
    <property type="nucleotide sequence ID" value="NZ_BMYM01000001.1"/>
</dbReference>
<evidence type="ECO:0000313" key="5">
    <source>
        <dbReference type="EMBL" id="GHD27369.1"/>
    </source>
</evidence>
<reference evidence="5" key="1">
    <citation type="journal article" date="2014" name="Int. J. Syst. Evol. Microbiol.">
        <title>Complete genome sequence of Corynebacterium casei LMG S-19264T (=DSM 44701T), isolated from a smear-ripened cheese.</title>
        <authorList>
            <consortium name="US DOE Joint Genome Institute (JGI-PGF)"/>
            <person name="Walter F."/>
            <person name="Albersmeier A."/>
            <person name="Kalinowski J."/>
            <person name="Ruckert C."/>
        </authorList>
    </citation>
    <scope>NUCLEOTIDE SEQUENCE</scope>
    <source>
        <strain evidence="5">KCTC 23430</strain>
    </source>
</reference>
<dbReference type="SMART" id="SM00702">
    <property type="entry name" value="P4Hc"/>
    <property type="match status" value="1"/>
</dbReference>
<dbReference type="GO" id="GO:0005506">
    <property type="term" value="F:iron ion binding"/>
    <property type="evidence" value="ECO:0007669"/>
    <property type="project" value="InterPro"/>
</dbReference>
<dbReference type="AlphaFoldDB" id="A0A918XES7"/>
<protein>
    <submittedName>
        <fullName evidence="5">2OG-Fe(II) oxygenase</fullName>
    </submittedName>
</protein>
<evidence type="ECO:0000256" key="1">
    <source>
        <dbReference type="ARBA" id="ARBA00001961"/>
    </source>
</evidence>
<dbReference type="EMBL" id="BMYM01000001">
    <property type="protein sequence ID" value="GHD27369.1"/>
    <property type="molecule type" value="Genomic_DNA"/>
</dbReference>
<keyword evidence="6" id="KW-1185">Reference proteome</keyword>
<dbReference type="PANTHER" id="PTHR12117:SF0">
    <property type="entry name" value="PROLYL 3-HYDROXYLASE OGFOD1"/>
    <property type="match status" value="1"/>
</dbReference>
<proteinExistence type="predicted"/>
<dbReference type="Gene3D" id="2.60.120.620">
    <property type="entry name" value="q2cbj1_9rhob like domain"/>
    <property type="match status" value="1"/>
</dbReference>
<dbReference type="PANTHER" id="PTHR12117">
    <property type="entry name" value="HISTONE ACETYLTRANSFERASE COMPLEX"/>
    <property type="match status" value="1"/>
</dbReference>
<evidence type="ECO:0000313" key="6">
    <source>
        <dbReference type="Proteomes" id="UP000644693"/>
    </source>
</evidence>
<dbReference type="Proteomes" id="UP000644693">
    <property type="component" value="Unassembled WGS sequence"/>
</dbReference>